<dbReference type="Pfam" id="PF13649">
    <property type="entry name" value="Methyltransf_25"/>
    <property type="match status" value="1"/>
</dbReference>
<protein>
    <recommendedName>
        <fullName evidence="3">Methyltransferase domain-containing protein</fullName>
    </recommendedName>
</protein>
<evidence type="ECO:0000313" key="5">
    <source>
        <dbReference type="Proteomes" id="UP000034366"/>
    </source>
</evidence>
<dbReference type="InterPro" id="IPR041698">
    <property type="entry name" value="Methyltransf_25"/>
</dbReference>
<dbReference type="SUPFAM" id="SSF53335">
    <property type="entry name" value="S-adenosyl-L-methionine-dependent methyltransferases"/>
    <property type="match status" value="1"/>
</dbReference>
<evidence type="ECO:0000256" key="1">
    <source>
        <dbReference type="ARBA" id="ARBA00022679"/>
    </source>
</evidence>
<dbReference type="EMBL" id="LBTW01000012">
    <property type="protein sequence ID" value="KKQ49685.1"/>
    <property type="molecule type" value="Genomic_DNA"/>
</dbReference>
<feature type="transmembrane region" description="Helical" evidence="2">
    <location>
        <begin position="182"/>
        <end position="200"/>
    </location>
</feature>
<dbReference type="GO" id="GO:0016740">
    <property type="term" value="F:transferase activity"/>
    <property type="evidence" value="ECO:0007669"/>
    <property type="project" value="UniProtKB-KW"/>
</dbReference>
<organism evidence="4 5">
    <name type="scientific">Candidatus Woesebacteria bacterium GW2011_GWD1_38_10</name>
    <dbReference type="NCBI Taxonomy" id="1618592"/>
    <lineage>
        <taxon>Bacteria</taxon>
        <taxon>Candidatus Woeseibacteriota</taxon>
    </lineage>
</organism>
<dbReference type="Proteomes" id="UP000034366">
    <property type="component" value="Unassembled WGS sequence"/>
</dbReference>
<dbReference type="AlphaFoldDB" id="A0A0G0IFD3"/>
<reference evidence="4 5" key="1">
    <citation type="journal article" date="2015" name="Nature">
        <title>rRNA introns, odd ribosomes, and small enigmatic genomes across a large radiation of phyla.</title>
        <authorList>
            <person name="Brown C.T."/>
            <person name="Hug L.A."/>
            <person name="Thomas B.C."/>
            <person name="Sharon I."/>
            <person name="Castelle C.J."/>
            <person name="Singh A."/>
            <person name="Wilkins M.J."/>
            <person name="Williams K.H."/>
            <person name="Banfield J.F."/>
        </authorList>
    </citation>
    <scope>NUCLEOTIDE SEQUENCE [LARGE SCALE GENOMIC DNA]</scope>
</reference>
<accession>A0A0G0IFD3</accession>
<proteinExistence type="predicted"/>
<keyword evidence="1" id="KW-0808">Transferase</keyword>
<dbReference type="CDD" id="cd02440">
    <property type="entry name" value="AdoMet_MTases"/>
    <property type="match status" value="1"/>
</dbReference>
<sequence length="214" mass="24833">MNLTSVPLTYHWLIRKSIGRGIKTVLDVGCGDGEFISYISKGEKWKITGVDQHKSSILEAEKKGVYKKIYKSDVVHLPHEVRKSKYDLVFCSQVLEHLSKRNGKAAIKEWEKLSKRRIIITTPVKFIPYDRIEKDEKSENPYNIHLSGWAPEEFLKLGYSVRGQGSKLVYGKNGLLRKFPRLYWPPLILLSYLISILIYYRPYLATYLIAVKNK</sequence>
<dbReference type="Gene3D" id="3.40.50.150">
    <property type="entry name" value="Vaccinia Virus protein VP39"/>
    <property type="match status" value="1"/>
</dbReference>
<keyword evidence="2" id="KW-0812">Transmembrane</keyword>
<evidence type="ECO:0000256" key="2">
    <source>
        <dbReference type="SAM" id="Phobius"/>
    </source>
</evidence>
<gene>
    <name evidence="4" type="ORF">US67_C0012G0005</name>
</gene>
<feature type="domain" description="Methyltransferase" evidence="3">
    <location>
        <begin position="25"/>
        <end position="114"/>
    </location>
</feature>
<keyword evidence="2" id="KW-0472">Membrane</keyword>
<keyword evidence="2" id="KW-1133">Transmembrane helix</keyword>
<dbReference type="PANTHER" id="PTHR43861">
    <property type="entry name" value="TRANS-ACONITATE 2-METHYLTRANSFERASE-RELATED"/>
    <property type="match status" value="1"/>
</dbReference>
<evidence type="ECO:0000259" key="3">
    <source>
        <dbReference type="Pfam" id="PF13649"/>
    </source>
</evidence>
<comment type="caution">
    <text evidence="4">The sequence shown here is derived from an EMBL/GenBank/DDBJ whole genome shotgun (WGS) entry which is preliminary data.</text>
</comment>
<name>A0A0G0IFD3_9BACT</name>
<dbReference type="InterPro" id="IPR029063">
    <property type="entry name" value="SAM-dependent_MTases_sf"/>
</dbReference>
<evidence type="ECO:0000313" key="4">
    <source>
        <dbReference type="EMBL" id="KKQ49685.1"/>
    </source>
</evidence>